<evidence type="ECO:0000313" key="2">
    <source>
        <dbReference type="EMBL" id="KAK4285322.1"/>
    </source>
</evidence>
<evidence type="ECO:0000256" key="1">
    <source>
        <dbReference type="SAM" id="Phobius"/>
    </source>
</evidence>
<sequence length="42" mass="5024">MDQLARVFFLVNIGNNTSSSLYLSSFLILYSNNTRWKFHRRI</sequence>
<dbReference type="Proteomes" id="UP001293593">
    <property type="component" value="Unassembled WGS sequence"/>
</dbReference>
<keyword evidence="1" id="KW-1133">Transmembrane helix</keyword>
<reference evidence="2" key="1">
    <citation type="submission" date="2023-10" db="EMBL/GenBank/DDBJ databases">
        <title>Chromosome-level genome of the transformable northern wattle, Acacia crassicarpa.</title>
        <authorList>
            <person name="Massaro I."/>
            <person name="Sinha N.R."/>
            <person name="Poethig S."/>
            <person name="Leichty A.R."/>
        </authorList>
    </citation>
    <scope>NUCLEOTIDE SEQUENCE</scope>
    <source>
        <strain evidence="2">Acra3RX</strain>
        <tissue evidence="2">Leaf</tissue>
    </source>
</reference>
<gene>
    <name evidence="2" type="ORF">QN277_002034</name>
</gene>
<name>A0AAE1NA10_9FABA</name>
<feature type="transmembrane region" description="Helical" evidence="1">
    <location>
        <begin position="6"/>
        <end position="30"/>
    </location>
</feature>
<dbReference type="AlphaFoldDB" id="A0AAE1NA10"/>
<dbReference type="EMBL" id="JAWXYG010000001">
    <property type="protein sequence ID" value="KAK4285322.1"/>
    <property type="molecule type" value="Genomic_DNA"/>
</dbReference>
<proteinExistence type="predicted"/>
<keyword evidence="1" id="KW-0472">Membrane</keyword>
<keyword evidence="1" id="KW-0812">Transmembrane</keyword>
<accession>A0AAE1NA10</accession>
<protein>
    <submittedName>
        <fullName evidence="2">Uncharacterized protein</fullName>
    </submittedName>
</protein>
<organism evidence="2 3">
    <name type="scientific">Acacia crassicarpa</name>
    <name type="common">northern wattle</name>
    <dbReference type="NCBI Taxonomy" id="499986"/>
    <lineage>
        <taxon>Eukaryota</taxon>
        <taxon>Viridiplantae</taxon>
        <taxon>Streptophyta</taxon>
        <taxon>Embryophyta</taxon>
        <taxon>Tracheophyta</taxon>
        <taxon>Spermatophyta</taxon>
        <taxon>Magnoliopsida</taxon>
        <taxon>eudicotyledons</taxon>
        <taxon>Gunneridae</taxon>
        <taxon>Pentapetalae</taxon>
        <taxon>rosids</taxon>
        <taxon>fabids</taxon>
        <taxon>Fabales</taxon>
        <taxon>Fabaceae</taxon>
        <taxon>Caesalpinioideae</taxon>
        <taxon>mimosoid clade</taxon>
        <taxon>Acacieae</taxon>
        <taxon>Acacia</taxon>
    </lineage>
</organism>
<evidence type="ECO:0000313" key="3">
    <source>
        <dbReference type="Proteomes" id="UP001293593"/>
    </source>
</evidence>
<comment type="caution">
    <text evidence="2">The sequence shown here is derived from an EMBL/GenBank/DDBJ whole genome shotgun (WGS) entry which is preliminary data.</text>
</comment>
<keyword evidence="3" id="KW-1185">Reference proteome</keyword>